<feature type="active site" description="Proton acceptor" evidence="18">
    <location>
        <position position="328"/>
    </location>
</feature>
<keyword evidence="13 19" id="KW-0012">Acyltransferase</keyword>
<name>A0A4S2MNB4_9PEZI</name>
<dbReference type="PANTHER" id="PTHR22589:SF103">
    <property type="entry name" value="CARNITINE O-ACETYL-TRANSFERASE, ISOFORM A-RELATED"/>
    <property type="match status" value="1"/>
</dbReference>
<keyword evidence="4" id="KW-0813">Transport</keyword>
<dbReference type="PROSITE" id="PS00440">
    <property type="entry name" value="ACYLTRANSF_C_2"/>
    <property type="match status" value="1"/>
</dbReference>
<dbReference type="EC" id="2.3.1.7" evidence="16"/>
<dbReference type="InterPro" id="IPR000542">
    <property type="entry name" value="Carn_acyl_trans"/>
</dbReference>
<dbReference type="InterPro" id="IPR039551">
    <property type="entry name" value="Cho/carn_acyl_trans"/>
</dbReference>
<evidence type="ECO:0000256" key="17">
    <source>
        <dbReference type="ARBA" id="ARBA00073438"/>
    </source>
</evidence>
<dbReference type="STRING" id="341454.A0A4S2MNB4"/>
<evidence type="ECO:0000259" key="20">
    <source>
        <dbReference type="Pfam" id="PF00755"/>
    </source>
</evidence>
<evidence type="ECO:0000256" key="2">
    <source>
        <dbReference type="ARBA" id="ARBA00004443"/>
    </source>
</evidence>
<comment type="similarity">
    <text evidence="3 19">Belongs to the carnitine/choline acetyltransferase family.</text>
</comment>
<comment type="catalytic activity">
    <reaction evidence="14">
        <text>(R)-carnitine + acetyl-CoA = O-acetyl-(R)-carnitine + CoA</text>
        <dbReference type="Rhea" id="RHEA:21136"/>
        <dbReference type="ChEBI" id="CHEBI:16347"/>
        <dbReference type="ChEBI" id="CHEBI:57287"/>
        <dbReference type="ChEBI" id="CHEBI:57288"/>
        <dbReference type="ChEBI" id="CHEBI:57589"/>
        <dbReference type="EC" id="2.3.1.7"/>
    </reaction>
</comment>
<keyword evidence="7" id="KW-0276">Fatty acid metabolism</keyword>
<dbReference type="SUPFAM" id="SSF52777">
    <property type="entry name" value="CoA-dependent acyltransferases"/>
    <property type="match status" value="2"/>
</dbReference>
<reference evidence="21 22" key="1">
    <citation type="submission" date="2019-04" db="EMBL/GenBank/DDBJ databases">
        <title>Comparative genomics and transcriptomics to analyze fruiting body development in filamentous ascomycetes.</title>
        <authorList>
            <consortium name="DOE Joint Genome Institute"/>
            <person name="Lutkenhaus R."/>
            <person name="Traeger S."/>
            <person name="Breuer J."/>
            <person name="Kuo A."/>
            <person name="Lipzen A."/>
            <person name="Pangilinan J."/>
            <person name="Dilworth D."/>
            <person name="Sandor L."/>
            <person name="Poggeler S."/>
            <person name="Barry K."/>
            <person name="Grigoriev I.V."/>
            <person name="Nowrousian M."/>
        </authorList>
    </citation>
    <scope>NUCLEOTIDE SEQUENCE [LARGE SCALE GENOMIC DNA]</scope>
    <source>
        <strain evidence="21 22">CBS 389.68</strain>
    </source>
</reference>
<dbReference type="PROSITE" id="PS00439">
    <property type="entry name" value="ACYLTRANSF_C_1"/>
    <property type="match status" value="1"/>
</dbReference>
<keyword evidence="10" id="KW-0496">Mitochondrion</keyword>
<evidence type="ECO:0000256" key="16">
    <source>
        <dbReference type="ARBA" id="ARBA00066910"/>
    </source>
</evidence>
<evidence type="ECO:0000256" key="10">
    <source>
        <dbReference type="ARBA" id="ARBA00023128"/>
    </source>
</evidence>
<keyword evidence="6" id="KW-0999">Mitochondrion inner membrane</keyword>
<proteinExistence type="inferred from homology"/>
<dbReference type="AlphaFoldDB" id="A0A4S2MNB4"/>
<evidence type="ECO:0000256" key="4">
    <source>
        <dbReference type="ARBA" id="ARBA00022448"/>
    </source>
</evidence>
<dbReference type="GO" id="GO:0005743">
    <property type="term" value="C:mitochondrial inner membrane"/>
    <property type="evidence" value="ECO:0007669"/>
    <property type="project" value="UniProtKB-SubCell"/>
</dbReference>
<dbReference type="GO" id="GO:0005777">
    <property type="term" value="C:peroxisome"/>
    <property type="evidence" value="ECO:0007669"/>
    <property type="project" value="UniProtKB-SubCell"/>
</dbReference>
<evidence type="ECO:0000256" key="3">
    <source>
        <dbReference type="ARBA" id="ARBA00005232"/>
    </source>
</evidence>
<dbReference type="OrthoDB" id="240216at2759"/>
<sequence length="611" mass="69078">MAPPVRKQSTLPPGYVEDLSKGRMLRFQESLPRLPVPELEETAAKYLKSVHAITTPEEYAKTEAAVKDFIKPGGLGQELQKKLKARAAEPNTKNWLSEWWNFYSYLGYRDPVVPYVSYFYSYKDDKRFVKNPARRAAYIATSALEFKKDVDSGNLEPEYMRKAPICMDSYKYMFNTCRIPAKPADFPKIYDAATHKHILVVRKGQFFKVLHEVNGQQLTTGELEAQFTRVYELANGENSPKVGALTSENRDTWTDAREKLIAAAPENAASLEEIQSASFVVCLDDAAPITLEERAHQYWHGDGANRWYDAPLQFIINDNGSAGFMGEHSMMDGTPTLRLNDYVCNQMFNNKLDYSLTTRSNLPEPAPIRFTANEEVENAIDTAQKNFRKTIGAHDLRVLQYKGYGKNLIKKFKCSPDAYVQMVIQLAYFKMYGKNKPTYESAATRKYQLGRTETCRSVSDESVAFCKAMADPNVTNEEAIKLLRAAVNAHVKYITDAGDGKGCDRHLFGLKQLLPKDSPVPEIFADPIYSYSGSWHISSSQLNSEFFNGYGWSQVIDQGFGIAYMVNENTLQFNVVSKKLGADKMQFYLTDAADEVRALMETELEAPKAKL</sequence>
<feature type="domain" description="Choline/carnitine acyltransferase" evidence="20">
    <location>
        <begin position="34"/>
        <end position="581"/>
    </location>
</feature>
<comment type="subcellular location">
    <subcellularLocation>
        <location evidence="2">Mitochondrion inner membrane</location>
        <topology evidence="2">Peripheral membrane protein</topology>
        <orientation evidence="2">Matrix side</orientation>
    </subcellularLocation>
    <subcellularLocation>
        <location evidence="1">Peroxisome</location>
    </subcellularLocation>
</comment>
<dbReference type="Proteomes" id="UP000298138">
    <property type="component" value="Unassembled WGS sequence"/>
</dbReference>
<keyword evidence="12" id="KW-0576">Peroxisome</keyword>
<dbReference type="EMBL" id="ML220140">
    <property type="protein sequence ID" value="TGZ78590.1"/>
    <property type="molecule type" value="Genomic_DNA"/>
</dbReference>
<keyword evidence="5 19" id="KW-0808">Transferase</keyword>
<keyword evidence="22" id="KW-1185">Reference proteome</keyword>
<dbReference type="GO" id="GO:0006631">
    <property type="term" value="P:fatty acid metabolic process"/>
    <property type="evidence" value="ECO:0007669"/>
    <property type="project" value="UniProtKB-KW"/>
</dbReference>
<evidence type="ECO:0000256" key="13">
    <source>
        <dbReference type="ARBA" id="ARBA00023315"/>
    </source>
</evidence>
<evidence type="ECO:0000313" key="22">
    <source>
        <dbReference type="Proteomes" id="UP000298138"/>
    </source>
</evidence>
<evidence type="ECO:0000256" key="15">
    <source>
        <dbReference type="ARBA" id="ARBA00053195"/>
    </source>
</evidence>
<keyword evidence="8" id="KW-0809">Transit peptide</keyword>
<evidence type="ECO:0000256" key="1">
    <source>
        <dbReference type="ARBA" id="ARBA00004275"/>
    </source>
</evidence>
<keyword evidence="9" id="KW-0443">Lipid metabolism</keyword>
<dbReference type="Gene3D" id="3.30.559.70">
    <property type="entry name" value="Choline/Carnitine o-acyltransferase, domain 2"/>
    <property type="match status" value="1"/>
</dbReference>
<accession>A0A4S2MNB4</accession>
<dbReference type="PANTHER" id="PTHR22589">
    <property type="entry name" value="CARNITINE O-ACYLTRANSFERASE"/>
    <property type="match status" value="1"/>
</dbReference>
<evidence type="ECO:0000313" key="21">
    <source>
        <dbReference type="EMBL" id="TGZ78590.1"/>
    </source>
</evidence>
<protein>
    <recommendedName>
        <fullName evidence="17">Carnitine O-acetyltransferase, mitochondrial</fullName>
        <ecNumber evidence="16">2.3.1.7</ecNumber>
    </recommendedName>
</protein>
<dbReference type="InParanoid" id="A0A4S2MNB4"/>
<gene>
    <name evidence="21" type="ORF">EX30DRAFT_373771</name>
</gene>
<dbReference type="GO" id="GO:0009437">
    <property type="term" value="P:carnitine metabolic process"/>
    <property type="evidence" value="ECO:0007669"/>
    <property type="project" value="TreeGrafter"/>
</dbReference>
<evidence type="ECO:0000256" key="8">
    <source>
        <dbReference type="ARBA" id="ARBA00022946"/>
    </source>
</evidence>
<dbReference type="InterPro" id="IPR042231">
    <property type="entry name" value="Cho/carn_acyl_trans_2"/>
</dbReference>
<organism evidence="21 22">
    <name type="scientific">Ascodesmis nigricans</name>
    <dbReference type="NCBI Taxonomy" id="341454"/>
    <lineage>
        <taxon>Eukaryota</taxon>
        <taxon>Fungi</taxon>
        <taxon>Dikarya</taxon>
        <taxon>Ascomycota</taxon>
        <taxon>Pezizomycotina</taxon>
        <taxon>Pezizomycetes</taxon>
        <taxon>Pezizales</taxon>
        <taxon>Ascodesmidaceae</taxon>
        <taxon>Ascodesmis</taxon>
    </lineage>
</organism>
<evidence type="ECO:0000256" key="18">
    <source>
        <dbReference type="PIRSR" id="PIRSR600542-1"/>
    </source>
</evidence>
<comment type="function">
    <text evidence="15">Carnitine acetylase is specific for short chain fatty acids. Carnitine acetylase seems to affect the flux through the pyruvate dehydrogenase complex. It may be involved as well in the transport of acetyl-CoA into mitochondria.</text>
</comment>
<dbReference type="InterPro" id="IPR023213">
    <property type="entry name" value="CAT-like_dom_sf"/>
</dbReference>
<dbReference type="FunFam" id="3.30.559.70:FF:000007">
    <property type="entry name" value="Carnitine O-acetyltransferase, mitochondrial"/>
    <property type="match status" value="1"/>
</dbReference>
<evidence type="ECO:0000256" key="12">
    <source>
        <dbReference type="ARBA" id="ARBA00023140"/>
    </source>
</evidence>
<dbReference type="FunCoup" id="A0A4S2MNB4">
    <property type="interactions" value="183"/>
</dbReference>
<evidence type="ECO:0000256" key="14">
    <source>
        <dbReference type="ARBA" id="ARBA00052702"/>
    </source>
</evidence>
<evidence type="ECO:0000256" key="19">
    <source>
        <dbReference type="RuleBase" id="RU003801"/>
    </source>
</evidence>
<evidence type="ECO:0000256" key="6">
    <source>
        <dbReference type="ARBA" id="ARBA00022792"/>
    </source>
</evidence>
<evidence type="ECO:0000256" key="5">
    <source>
        <dbReference type="ARBA" id="ARBA00022679"/>
    </source>
</evidence>
<dbReference type="GO" id="GO:0004092">
    <property type="term" value="F:carnitine O-acetyltransferase activity"/>
    <property type="evidence" value="ECO:0007669"/>
    <property type="project" value="UniProtKB-EC"/>
</dbReference>
<dbReference type="Gene3D" id="3.30.559.10">
    <property type="entry name" value="Chloramphenicol acetyltransferase-like domain"/>
    <property type="match status" value="1"/>
</dbReference>
<dbReference type="Pfam" id="PF00755">
    <property type="entry name" value="Carn_acyltransf"/>
    <property type="match status" value="1"/>
</dbReference>
<evidence type="ECO:0000256" key="11">
    <source>
        <dbReference type="ARBA" id="ARBA00023136"/>
    </source>
</evidence>
<evidence type="ECO:0000256" key="9">
    <source>
        <dbReference type="ARBA" id="ARBA00023098"/>
    </source>
</evidence>
<keyword evidence="11" id="KW-0472">Membrane</keyword>
<evidence type="ECO:0000256" key="7">
    <source>
        <dbReference type="ARBA" id="ARBA00022832"/>
    </source>
</evidence>